<dbReference type="PANTHER" id="PTHR43847">
    <property type="entry name" value="BLL3993 PROTEIN"/>
    <property type="match status" value="1"/>
</dbReference>
<evidence type="ECO:0000313" key="7">
    <source>
        <dbReference type="Proteomes" id="UP000587524"/>
    </source>
</evidence>
<gene>
    <name evidence="6" type="ORF">HNQ97_000185</name>
</gene>
<keyword evidence="2 5" id="KW-0812">Transmembrane</keyword>
<dbReference type="Pfam" id="PF04140">
    <property type="entry name" value="ICMT"/>
    <property type="match status" value="1"/>
</dbReference>
<feature type="transmembrane region" description="Helical" evidence="5">
    <location>
        <begin position="161"/>
        <end position="186"/>
    </location>
</feature>
<keyword evidence="4 5" id="KW-0472">Membrane</keyword>
<feature type="transmembrane region" description="Helical" evidence="5">
    <location>
        <begin position="70"/>
        <end position="88"/>
    </location>
</feature>
<feature type="transmembrane region" description="Helical" evidence="5">
    <location>
        <begin position="94"/>
        <end position="116"/>
    </location>
</feature>
<dbReference type="EMBL" id="JACJHZ010000001">
    <property type="protein sequence ID" value="MBA9018200.1"/>
    <property type="molecule type" value="Genomic_DNA"/>
</dbReference>
<comment type="subcellular location">
    <subcellularLocation>
        <location evidence="1">Membrane</location>
        <topology evidence="1">Multi-pass membrane protein</topology>
    </subcellularLocation>
</comment>
<name>A0ABR6BZQ7_9HYPH</name>
<evidence type="ECO:0000313" key="6">
    <source>
        <dbReference type="EMBL" id="MBA9018200.1"/>
    </source>
</evidence>
<dbReference type="InterPro" id="IPR052527">
    <property type="entry name" value="Metal_cation-efflux_comp"/>
</dbReference>
<keyword evidence="3 5" id="KW-1133">Transmembrane helix</keyword>
<feature type="transmembrane region" description="Helical" evidence="5">
    <location>
        <begin position="7"/>
        <end position="32"/>
    </location>
</feature>
<dbReference type="InterPro" id="IPR007269">
    <property type="entry name" value="ICMT_MeTrfase"/>
</dbReference>
<keyword evidence="7" id="KW-1185">Reference proteome</keyword>
<evidence type="ECO:0000256" key="5">
    <source>
        <dbReference type="SAM" id="Phobius"/>
    </source>
</evidence>
<accession>A0ABR6BZQ7</accession>
<evidence type="ECO:0000256" key="1">
    <source>
        <dbReference type="ARBA" id="ARBA00004141"/>
    </source>
</evidence>
<evidence type="ECO:0000256" key="4">
    <source>
        <dbReference type="ARBA" id="ARBA00023136"/>
    </source>
</evidence>
<sequence length="218" mass="23544">MPSLKILILGVAGTLVSLGLAILGAGGFMVFFSNPSRTAAAILTVVLMVVALLSGANLSPGEQEDRANRWVLPALGVIGLLSAFLPAYDDRIDFWTIGGETIRWIGVALFAAGGMLRLWPFFVLGSRFSGLVAIQPGHRLVTSGIYALIRHPSYLGLLVNALGWALVFRSGVGVILVGLTLVPLVARIRSEERLLRTHFGAEYDDYARRTWRLVPGLY</sequence>
<proteinExistence type="predicted"/>
<comment type="caution">
    <text evidence="6">The sequence shown here is derived from an EMBL/GenBank/DDBJ whole genome shotgun (WGS) entry which is preliminary data.</text>
</comment>
<protein>
    <submittedName>
        <fullName evidence="6">Protein-S-isoprenylcysteine O-methyltransferase Ste14</fullName>
    </submittedName>
</protein>
<dbReference type="Gene3D" id="1.20.120.1630">
    <property type="match status" value="1"/>
</dbReference>
<feature type="transmembrane region" description="Helical" evidence="5">
    <location>
        <begin position="38"/>
        <end position="58"/>
    </location>
</feature>
<evidence type="ECO:0000256" key="2">
    <source>
        <dbReference type="ARBA" id="ARBA00022692"/>
    </source>
</evidence>
<feature type="transmembrane region" description="Helical" evidence="5">
    <location>
        <begin position="128"/>
        <end position="149"/>
    </location>
</feature>
<dbReference type="PANTHER" id="PTHR43847:SF1">
    <property type="entry name" value="BLL3993 PROTEIN"/>
    <property type="match status" value="1"/>
</dbReference>
<dbReference type="RefSeq" id="WP_154384851.1">
    <property type="nucleotide sequence ID" value="NZ_JACJHY010000001.1"/>
</dbReference>
<reference evidence="6 7" key="1">
    <citation type="submission" date="2020-08" db="EMBL/GenBank/DDBJ databases">
        <title>Genomic Encyclopedia of Type Strains, Phase IV (KMG-IV): sequencing the most valuable type-strain genomes for metagenomic binning, comparative biology and taxonomic classification.</title>
        <authorList>
            <person name="Goeker M."/>
        </authorList>
    </citation>
    <scope>NUCLEOTIDE SEQUENCE [LARGE SCALE GENOMIC DNA]</scope>
    <source>
        <strain evidence="6 7">DSM 17455</strain>
    </source>
</reference>
<organism evidence="6 7">
    <name type="scientific">Aminobacter ciceronei</name>
    <dbReference type="NCBI Taxonomy" id="150723"/>
    <lineage>
        <taxon>Bacteria</taxon>
        <taxon>Pseudomonadati</taxon>
        <taxon>Pseudomonadota</taxon>
        <taxon>Alphaproteobacteria</taxon>
        <taxon>Hyphomicrobiales</taxon>
        <taxon>Phyllobacteriaceae</taxon>
        <taxon>Aminobacter</taxon>
    </lineage>
</organism>
<dbReference type="Proteomes" id="UP000587524">
    <property type="component" value="Unassembled WGS sequence"/>
</dbReference>
<evidence type="ECO:0000256" key="3">
    <source>
        <dbReference type="ARBA" id="ARBA00022989"/>
    </source>
</evidence>